<evidence type="ECO:0000313" key="2">
    <source>
        <dbReference type="Proteomes" id="UP000324222"/>
    </source>
</evidence>
<sequence>MIRFACVEVHFSREWQIVESGKPHRGCRASNTETWVDWRVGGQPGGRRGDCRGDKCAIEKLPGGED</sequence>
<protein>
    <submittedName>
        <fullName evidence="1">Uncharacterized protein</fullName>
    </submittedName>
</protein>
<organism evidence="1 2">
    <name type="scientific">Portunus trituberculatus</name>
    <name type="common">Swimming crab</name>
    <name type="synonym">Neptunus trituberculatus</name>
    <dbReference type="NCBI Taxonomy" id="210409"/>
    <lineage>
        <taxon>Eukaryota</taxon>
        <taxon>Metazoa</taxon>
        <taxon>Ecdysozoa</taxon>
        <taxon>Arthropoda</taxon>
        <taxon>Crustacea</taxon>
        <taxon>Multicrustacea</taxon>
        <taxon>Malacostraca</taxon>
        <taxon>Eumalacostraca</taxon>
        <taxon>Eucarida</taxon>
        <taxon>Decapoda</taxon>
        <taxon>Pleocyemata</taxon>
        <taxon>Brachyura</taxon>
        <taxon>Eubrachyura</taxon>
        <taxon>Portunoidea</taxon>
        <taxon>Portunidae</taxon>
        <taxon>Portuninae</taxon>
        <taxon>Portunus</taxon>
    </lineage>
</organism>
<dbReference type="Proteomes" id="UP000324222">
    <property type="component" value="Unassembled WGS sequence"/>
</dbReference>
<gene>
    <name evidence="1" type="ORF">E2C01_045365</name>
</gene>
<dbReference type="EMBL" id="VSRR010010230">
    <property type="protein sequence ID" value="MPC51517.1"/>
    <property type="molecule type" value="Genomic_DNA"/>
</dbReference>
<dbReference type="AlphaFoldDB" id="A0A5B7G1U1"/>
<comment type="caution">
    <text evidence="1">The sequence shown here is derived from an EMBL/GenBank/DDBJ whole genome shotgun (WGS) entry which is preliminary data.</text>
</comment>
<proteinExistence type="predicted"/>
<accession>A0A5B7G1U1</accession>
<keyword evidence="2" id="KW-1185">Reference proteome</keyword>
<reference evidence="1 2" key="1">
    <citation type="submission" date="2019-05" db="EMBL/GenBank/DDBJ databases">
        <title>Another draft genome of Portunus trituberculatus and its Hox gene families provides insights of decapod evolution.</title>
        <authorList>
            <person name="Jeong J.-H."/>
            <person name="Song I."/>
            <person name="Kim S."/>
            <person name="Choi T."/>
            <person name="Kim D."/>
            <person name="Ryu S."/>
            <person name="Kim W."/>
        </authorList>
    </citation>
    <scope>NUCLEOTIDE SEQUENCE [LARGE SCALE GENOMIC DNA]</scope>
    <source>
        <tissue evidence="1">Muscle</tissue>
    </source>
</reference>
<name>A0A5B7G1U1_PORTR</name>
<evidence type="ECO:0000313" key="1">
    <source>
        <dbReference type="EMBL" id="MPC51517.1"/>
    </source>
</evidence>